<proteinExistence type="predicted"/>
<dbReference type="SUPFAM" id="SSF56112">
    <property type="entry name" value="Protein kinase-like (PK-like)"/>
    <property type="match status" value="1"/>
</dbReference>
<protein>
    <recommendedName>
        <fullName evidence="3">Kdo domain containing protein</fullName>
    </recommendedName>
</protein>
<accession>A0A090QL97</accession>
<dbReference type="STRING" id="319236.BST91_08690"/>
<sequence>MFKERFFSSSLSRKRIQHLLELFYDSENRLGDPRNTIKVIEWEDEKYVVKSFKKPNFINQFVYRFIRKSKARRSYENAVYLTEKGIGTPQPVAYLEKLGIFTLKDSYYICYYGEHDFTFRELINDDSLQDKEQILKEFASFMYEMHEAGIYFLDHSPGNTLIKKTSQGYTFSLVDLNRMKFFDIPYSMRLKNFERLSPKKWMYDIMGKEYAKLSNKDAQHAIESMWESVQKFQDKFHRKKRFKKKLKGLFKS</sequence>
<evidence type="ECO:0008006" key="3">
    <source>
        <dbReference type="Google" id="ProtNLM"/>
    </source>
</evidence>
<evidence type="ECO:0000313" key="2">
    <source>
        <dbReference type="Proteomes" id="UP000029221"/>
    </source>
</evidence>
<comment type="caution">
    <text evidence="1">The sequence shown here is derived from an EMBL/GenBank/DDBJ whole genome shotgun (WGS) entry which is preliminary data.</text>
</comment>
<dbReference type="EMBL" id="BBML01000002">
    <property type="protein sequence ID" value="GAK96296.1"/>
    <property type="molecule type" value="Genomic_DNA"/>
</dbReference>
<gene>
    <name evidence="1" type="ORF">JCM19294_1809</name>
</gene>
<reference evidence="1" key="1">
    <citation type="journal article" date="2014" name="Genome Announc.">
        <title>Draft Genome Sequences of Marine Flavobacterium Nonlabens Strains NR17, NR24, NR27, NR32, NR33, and Ara13.</title>
        <authorList>
            <person name="Nakanishi M."/>
            <person name="Meirelles P."/>
            <person name="Suzuki R."/>
            <person name="Takatani N."/>
            <person name="Mino S."/>
            <person name="Suda W."/>
            <person name="Oshima K."/>
            <person name="Hattori M."/>
            <person name="Ohkuma M."/>
            <person name="Hosokawa M."/>
            <person name="Miyashita K."/>
            <person name="Thompson F.L."/>
            <person name="Niwa A."/>
            <person name="Sawabe T."/>
            <person name="Sawabe T."/>
        </authorList>
    </citation>
    <scope>NUCLEOTIDE SEQUENCE [LARGE SCALE GENOMIC DNA]</scope>
    <source>
        <strain evidence="1">JCM 19294</strain>
    </source>
</reference>
<organism evidence="1 2">
    <name type="scientific">Nonlabens tegetincola</name>
    <dbReference type="NCBI Taxonomy" id="323273"/>
    <lineage>
        <taxon>Bacteria</taxon>
        <taxon>Pseudomonadati</taxon>
        <taxon>Bacteroidota</taxon>
        <taxon>Flavobacteriia</taxon>
        <taxon>Flavobacteriales</taxon>
        <taxon>Flavobacteriaceae</taxon>
        <taxon>Nonlabens</taxon>
    </lineage>
</organism>
<dbReference type="Proteomes" id="UP000029221">
    <property type="component" value="Unassembled WGS sequence"/>
</dbReference>
<name>A0A090QL97_9FLAO</name>
<evidence type="ECO:0000313" key="1">
    <source>
        <dbReference type="EMBL" id="GAK96296.1"/>
    </source>
</evidence>
<dbReference type="eggNOG" id="COG0515">
    <property type="taxonomic scope" value="Bacteria"/>
</dbReference>
<dbReference type="RefSeq" id="WP_042277519.1">
    <property type="nucleotide sequence ID" value="NZ_BBML01000002.1"/>
</dbReference>
<dbReference type="Gene3D" id="1.10.510.10">
    <property type="entry name" value="Transferase(Phosphotransferase) domain 1"/>
    <property type="match status" value="1"/>
</dbReference>
<dbReference type="AlphaFoldDB" id="A0A090QL97"/>
<dbReference type="Pfam" id="PF06293">
    <property type="entry name" value="Kdo"/>
    <property type="match status" value="1"/>
</dbReference>
<dbReference type="InterPro" id="IPR011009">
    <property type="entry name" value="Kinase-like_dom_sf"/>
</dbReference>
<keyword evidence="2" id="KW-1185">Reference proteome</keyword>